<dbReference type="Pfam" id="PF01590">
    <property type="entry name" value="GAF"/>
    <property type="match status" value="1"/>
</dbReference>
<dbReference type="Pfam" id="PF08668">
    <property type="entry name" value="HDOD"/>
    <property type="match status" value="1"/>
</dbReference>
<dbReference type="InterPro" id="IPR003018">
    <property type="entry name" value="GAF"/>
</dbReference>
<name>A0ABV8MPL1_9NEIS</name>
<dbReference type="PROSITE" id="PS51833">
    <property type="entry name" value="HDOD"/>
    <property type="match status" value="1"/>
</dbReference>
<dbReference type="Proteomes" id="UP001595791">
    <property type="component" value="Unassembled WGS sequence"/>
</dbReference>
<evidence type="ECO:0000256" key="1">
    <source>
        <dbReference type="SAM" id="MobiDB-lite"/>
    </source>
</evidence>
<dbReference type="RefSeq" id="WP_378162605.1">
    <property type="nucleotide sequence ID" value="NZ_JBHSBU010000001.1"/>
</dbReference>
<evidence type="ECO:0000313" key="4">
    <source>
        <dbReference type="Proteomes" id="UP001595791"/>
    </source>
</evidence>
<dbReference type="PANTHER" id="PTHR33525:SF3">
    <property type="entry name" value="RIBONUCLEASE Y"/>
    <property type="match status" value="1"/>
</dbReference>
<protein>
    <submittedName>
        <fullName evidence="3">HDOD domain-containing protein</fullName>
    </submittedName>
</protein>
<dbReference type="InterPro" id="IPR011009">
    <property type="entry name" value="Kinase-like_dom_sf"/>
</dbReference>
<dbReference type="SUPFAM" id="SSF55781">
    <property type="entry name" value="GAF domain-like"/>
    <property type="match status" value="1"/>
</dbReference>
<organism evidence="3 4">
    <name type="scientific">Chitinimonas lacunae</name>
    <dbReference type="NCBI Taxonomy" id="1963018"/>
    <lineage>
        <taxon>Bacteria</taxon>
        <taxon>Pseudomonadati</taxon>
        <taxon>Pseudomonadota</taxon>
        <taxon>Betaproteobacteria</taxon>
        <taxon>Neisseriales</taxon>
        <taxon>Chitinibacteraceae</taxon>
        <taxon>Chitinimonas</taxon>
    </lineage>
</organism>
<dbReference type="PANTHER" id="PTHR33525">
    <property type="match status" value="1"/>
</dbReference>
<dbReference type="InterPro" id="IPR029016">
    <property type="entry name" value="GAF-like_dom_sf"/>
</dbReference>
<dbReference type="InterPro" id="IPR052340">
    <property type="entry name" value="RNase_Y/CdgJ"/>
</dbReference>
<dbReference type="InterPro" id="IPR013976">
    <property type="entry name" value="HDOD"/>
</dbReference>
<sequence>MGELLGIVALDKSGETRRGHMADGRPVLLVAAPWLLGRTIEAQAAGHASLTPLLGTAEHDGESWLVYEWREGERLLDRLAGRPLPVREAVLLLLRLLDGVVHAMLTGTRCGPLLPERILLGEDESLLAAAVVPAGAPYVEARRAAGELLYELLTGMAPQPNERGEILLPANPDIDVGLEALVLGALGESGAPRLATVLDLRGALVDYRDQRYGPDRSGPAGGSLARLDDNDDFPALSRAISAIGRITELDGERLQVLATVILHDFSLTNKVLRLANSASYGQFGGTISTVSRAIMVLGFETIKSIALSLVFIEQLHDRAQAEQLKDEVAQAFLIGLVARLLAMRCNYPSQEEARIVGLMHPLGRLTALFFFHDEMAEIARRVASGEAESAAARQVLGSSFEELGVAVAHEWHLPDKFVVSLGLEPNPPRKPRHDADWLRLFANAASTLTEAALGEPAALGQQLIQVRQHYGAALGLRETDLHAILETAARACLREAEIFGLNLRPDGILIRLRRFLGERPPAEGTTPEPATPEPAQPVPQDRPEQVEALSNCIQEVTEALVADFHLDDLLYVIVETLYRQLEAEQALIAVLNPRRHALVGRFGFGDRIEQLLPQFVVPLGGSEDIFGETLAHNRDLLLDDIESAPPLVRIPAWYRKLGASRSLMLWPLVVDRRVVGLIYVGAAVGRLRLGPRTRRLCHTLRNQAVLAIRQKLPPA</sequence>
<keyword evidence="4" id="KW-1185">Reference proteome</keyword>
<comment type="caution">
    <text evidence="3">The sequence shown here is derived from an EMBL/GenBank/DDBJ whole genome shotgun (WGS) entry which is preliminary data.</text>
</comment>
<evidence type="ECO:0000313" key="3">
    <source>
        <dbReference type="EMBL" id="MFC4159155.1"/>
    </source>
</evidence>
<feature type="domain" description="HDOD" evidence="2">
    <location>
        <begin position="233"/>
        <end position="427"/>
    </location>
</feature>
<dbReference type="Gene3D" id="3.30.450.40">
    <property type="match status" value="1"/>
</dbReference>
<accession>A0ABV8MPL1</accession>
<evidence type="ECO:0000259" key="2">
    <source>
        <dbReference type="PROSITE" id="PS51833"/>
    </source>
</evidence>
<dbReference type="Gene3D" id="1.10.510.10">
    <property type="entry name" value="Transferase(Phosphotransferase) domain 1"/>
    <property type="match status" value="1"/>
</dbReference>
<feature type="region of interest" description="Disordered" evidence="1">
    <location>
        <begin position="520"/>
        <end position="544"/>
    </location>
</feature>
<dbReference type="SUPFAM" id="SSF56112">
    <property type="entry name" value="Protein kinase-like (PK-like)"/>
    <property type="match status" value="1"/>
</dbReference>
<reference evidence="4" key="1">
    <citation type="journal article" date="2019" name="Int. J. Syst. Evol. Microbiol.">
        <title>The Global Catalogue of Microorganisms (GCM) 10K type strain sequencing project: providing services to taxonomists for standard genome sequencing and annotation.</title>
        <authorList>
            <consortium name="The Broad Institute Genomics Platform"/>
            <consortium name="The Broad Institute Genome Sequencing Center for Infectious Disease"/>
            <person name="Wu L."/>
            <person name="Ma J."/>
        </authorList>
    </citation>
    <scope>NUCLEOTIDE SEQUENCE [LARGE SCALE GENOMIC DNA]</scope>
    <source>
        <strain evidence="4">LMG 29894</strain>
    </source>
</reference>
<gene>
    <name evidence="3" type="ORF">ACFOW7_07265</name>
</gene>
<dbReference type="EMBL" id="JBHSBU010000001">
    <property type="protein sequence ID" value="MFC4159155.1"/>
    <property type="molecule type" value="Genomic_DNA"/>
</dbReference>
<dbReference type="SUPFAM" id="SSF109604">
    <property type="entry name" value="HD-domain/PDEase-like"/>
    <property type="match status" value="1"/>
</dbReference>
<proteinExistence type="predicted"/>
<dbReference type="Gene3D" id="1.10.3210.10">
    <property type="entry name" value="Hypothetical protein af1432"/>
    <property type="match status" value="1"/>
</dbReference>